<accession>A6UNA8</accession>
<dbReference type="Proteomes" id="UP000001107">
    <property type="component" value="Chromosome"/>
</dbReference>
<dbReference type="InterPro" id="IPR012349">
    <property type="entry name" value="Split_barrel_FMN-bd"/>
</dbReference>
<dbReference type="STRING" id="406327.Mevan_0066"/>
<dbReference type="eggNOG" id="arCOG00520">
    <property type="taxonomic scope" value="Archaea"/>
</dbReference>
<dbReference type="AlphaFoldDB" id="A6UNA8"/>
<dbReference type="HOGENOM" id="CLU_067890_1_2_2"/>
<dbReference type="RefSeq" id="WP_011971884.1">
    <property type="nucleotide sequence ID" value="NC_009634.1"/>
</dbReference>
<sequence length="158" mass="18523">MVFKIPKMEKEEYDKLIMDNYLSRIAFSGLKYPYIAPFLYIFDGKNLYFLSTKYGRKIDFLNKNPYVSVEIENYSKNMSCYKFITIQGKIILEEDLKNMNKIKEKFVEMIISKKLSTTVLEALGHNKDEPVNSLVESDNTYVWKLVDVNDIVALKNSN</sequence>
<dbReference type="Pfam" id="PF12900">
    <property type="entry name" value="Pyridox_ox_2"/>
    <property type="match status" value="1"/>
</dbReference>
<gene>
    <name evidence="1" type="ordered locus">Mevan_0066</name>
</gene>
<dbReference type="InterPro" id="IPR024747">
    <property type="entry name" value="Pyridox_Oxase-rel"/>
</dbReference>
<evidence type="ECO:0000313" key="1">
    <source>
        <dbReference type="EMBL" id="ABR53980.1"/>
    </source>
</evidence>
<dbReference type="KEGG" id="mvn:Mevan_0066"/>
<protein>
    <recommendedName>
        <fullName evidence="3">Pyridoxamine 5'-phosphate oxidase-related FMN-binding</fullName>
    </recommendedName>
</protein>
<evidence type="ECO:0008006" key="3">
    <source>
        <dbReference type="Google" id="ProtNLM"/>
    </source>
</evidence>
<dbReference type="OrthoDB" id="953at2157"/>
<name>A6UNA8_METVS</name>
<dbReference type="GeneID" id="5325359"/>
<keyword evidence="2" id="KW-1185">Reference proteome</keyword>
<evidence type="ECO:0000313" key="2">
    <source>
        <dbReference type="Proteomes" id="UP000001107"/>
    </source>
</evidence>
<reference evidence="1" key="1">
    <citation type="submission" date="2007-06" db="EMBL/GenBank/DDBJ databases">
        <title>Complete sequence of Methanococcus vannielii SB.</title>
        <authorList>
            <consortium name="US DOE Joint Genome Institute"/>
            <person name="Copeland A."/>
            <person name="Lucas S."/>
            <person name="Lapidus A."/>
            <person name="Barry K."/>
            <person name="Glavina del Rio T."/>
            <person name="Dalin E."/>
            <person name="Tice H."/>
            <person name="Pitluck S."/>
            <person name="Chain P."/>
            <person name="Malfatti S."/>
            <person name="Shin M."/>
            <person name="Vergez L."/>
            <person name="Schmutz J."/>
            <person name="Larimer F."/>
            <person name="Land M."/>
            <person name="Hauser L."/>
            <person name="Kyrpides N."/>
            <person name="Anderson I."/>
            <person name="Sieprawska-Lupa M."/>
            <person name="Whitman W.B."/>
            <person name="Richardson P."/>
        </authorList>
    </citation>
    <scope>NUCLEOTIDE SEQUENCE [LARGE SCALE GENOMIC DNA]</scope>
    <source>
        <strain evidence="1">SB</strain>
    </source>
</reference>
<organism evidence="1 2">
    <name type="scientific">Methanococcus vannielii (strain ATCC 35089 / DSM 1224 / JCM 13029 / OCM 148 / SB)</name>
    <dbReference type="NCBI Taxonomy" id="406327"/>
    <lineage>
        <taxon>Archaea</taxon>
        <taxon>Methanobacteriati</taxon>
        <taxon>Methanobacteriota</taxon>
        <taxon>Methanomada group</taxon>
        <taxon>Methanococci</taxon>
        <taxon>Methanococcales</taxon>
        <taxon>Methanococcaceae</taxon>
        <taxon>Methanococcus</taxon>
    </lineage>
</organism>
<dbReference type="Gene3D" id="2.30.110.10">
    <property type="entry name" value="Electron Transport, Fmn-binding Protein, Chain A"/>
    <property type="match status" value="1"/>
</dbReference>
<dbReference type="EMBL" id="CP000742">
    <property type="protein sequence ID" value="ABR53980.1"/>
    <property type="molecule type" value="Genomic_DNA"/>
</dbReference>
<proteinExistence type="predicted"/>
<dbReference type="SUPFAM" id="SSF50475">
    <property type="entry name" value="FMN-binding split barrel"/>
    <property type="match status" value="1"/>
</dbReference>